<keyword evidence="3" id="KW-1185">Reference proteome</keyword>
<protein>
    <submittedName>
        <fullName evidence="2">Uncharacterized protein</fullName>
    </submittedName>
</protein>
<sequence>MSEFEDTTSILEEEVDSGRLELHLKRRVDHAGTSAMMITASFFTSSQTVIYKSSLVLACGNTSTPSISPLSVPPLMELPLGNSDDLALSHKNLNCEEFEVIALCAKLKKVTEEHKVVVSQINEGNEDATAALKRNQEEASVGFKKNTLQILSNVTIKLKSNILLHTQVVIGPFDVRKVDFDIFVEVEMDQLGFDVLYPSRAALEEFLFKWKNLERFYLERSLELTIVPIDDNTTDTHAANNVDVVEEEEKGEVGRDEDKGREKEVPDDQTKI</sequence>
<dbReference type="Proteomes" id="UP000828251">
    <property type="component" value="Unassembled WGS sequence"/>
</dbReference>
<dbReference type="EMBL" id="JAIQCV010000003">
    <property type="protein sequence ID" value="KAH1114863.1"/>
    <property type="molecule type" value="Genomic_DNA"/>
</dbReference>
<evidence type="ECO:0000256" key="1">
    <source>
        <dbReference type="SAM" id="MobiDB-lite"/>
    </source>
</evidence>
<dbReference type="AlphaFoldDB" id="A0A9D3W8X6"/>
<organism evidence="2 3">
    <name type="scientific">Gossypium stocksii</name>
    <dbReference type="NCBI Taxonomy" id="47602"/>
    <lineage>
        <taxon>Eukaryota</taxon>
        <taxon>Viridiplantae</taxon>
        <taxon>Streptophyta</taxon>
        <taxon>Embryophyta</taxon>
        <taxon>Tracheophyta</taxon>
        <taxon>Spermatophyta</taxon>
        <taxon>Magnoliopsida</taxon>
        <taxon>eudicotyledons</taxon>
        <taxon>Gunneridae</taxon>
        <taxon>Pentapetalae</taxon>
        <taxon>rosids</taxon>
        <taxon>malvids</taxon>
        <taxon>Malvales</taxon>
        <taxon>Malvaceae</taxon>
        <taxon>Malvoideae</taxon>
        <taxon>Gossypium</taxon>
    </lineage>
</organism>
<reference evidence="2 3" key="1">
    <citation type="journal article" date="2021" name="Plant Biotechnol. J.">
        <title>Multi-omics assisted identification of the key and species-specific regulatory components of drought-tolerant mechanisms in Gossypium stocksii.</title>
        <authorList>
            <person name="Yu D."/>
            <person name="Ke L."/>
            <person name="Zhang D."/>
            <person name="Wu Y."/>
            <person name="Sun Y."/>
            <person name="Mei J."/>
            <person name="Sun J."/>
            <person name="Sun Y."/>
        </authorList>
    </citation>
    <scope>NUCLEOTIDE SEQUENCE [LARGE SCALE GENOMIC DNA]</scope>
    <source>
        <strain evidence="3">cv. E1</strain>
        <tissue evidence="2">Leaf</tissue>
    </source>
</reference>
<feature type="region of interest" description="Disordered" evidence="1">
    <location>
        <begin position="237"/>
        <end position="272"/>
    </location>
</feature>
<name>A0A9D3W8X6_9ROSI</name>
<comment type="caution">
    <text evidence="2">The sequence shown here is derived from an EMBL/GenBank/DDBJ whole genome shotgun (WGS) entry which is preliminary data.</text>
</comment>
<accession>A0A9D3W8X6</accession>
<evidence type="ECO:0000313" key="2">
    <source>
        <dbReference type="EMBL" id="KAH1114863.1"/>
    </source>
</evidence>
<feature type="compositionally biased region" description="Basic and acidic residues" evidence="1">
    <location>
        <begin position="251"/>
        <end position="272"/>
    </location>
</feature>
<evidence type="ECO:0000313" key="3">
    <source>
        <dbReference type="Proteomes" id="UP000828251"/>
    </source>
</evidence>
<proteinExistence type="predicted"/>
<gene>
    <name evidence="2" type="ORF">J1N35_008241</name>
</gene>